<evidence type="ECO:0000256" key="1">
    <source>
        <dbReference type="ARBA" id="ARBA00022428"/>
    </source>
</evidence>
<gene>
    <name evidence="5" type="ORF">GXW74_03300</name>
</gene>
<dbReference type="RefSeq" id="WP_211844849.1">
    <property type="nucleotide sequence ID" value="NZ_JAAEDL010000002.1"/>
</dbReference>
<reference evidence="5" key="2">
    <citation type="journal article" date="2021" name="Syst. Appl. Microbiol.">
        <title>Roseomonas hellenica sp. nov., isolated from roots of wild-growing Alkanna tinctoria.</title>
        <authorList>
            <person name="Rat A."/>
            <person name="Naranjo H.D."/>
            <person name="Lebbe L."/>
            <person name="Cnockaert M."/>
            <person name="Krigas N."/>
            <person name="Grigoriadou K."/>
            <person name="Maloupa E."/>
            <person name="Willems A."/>
        </authorList>
    </citation>
    <scope>NUCLEOTIDE SEQUENCE</scope>
    <source>
        <strain evidence="5">LMG 31228</strain>
    </source>
</reference>
<sequence>MNELPPHPALARYYDRQSRRESFVRTLFDRGARAYDQIDRVFSLGSGPRYRRDALRRSGLAPGHQVLDVAIGTGLVAREALRILGHPAGVIGLDVSAGMLREARRNLPVPLLQARAESIPLADAAIDLVTVGYALRHFADLNRTFAEFHRVLRPGGSVLILEIDQPESRAGQAALQLYLGRIVPTLSRWLGGGRDAGEMMRYFWDTIDACVPSAAIEKALAGAGFAQVSCEVQLGIFRAYRASIGGGPGAQPPNVSA</sequence>
<evidence type="ECO:0000256" key="2">
    <source>
        <dbReference type="ARBA" id="ARBA00022603"/>
    </source>
</evidence>
<keyword evidence="3" id="KW-0808">Transferase</keyword>
<organism evidence="5 6">
    <name type="scientific">Neoroseomonas eburnea</name>
    <dbReference type="NCBI Taxonomy" id="1346889"/>
    <lineage>
        <taxon>Bacteria</taxon>
        <taxon>Pseudomonadati</taxon>
        <taxon>Pseudomonadota</taxon>
        <taxon>Alphaproteobacteria</taxon>
        <taxon>Acetobacterales</taxon>
        <taxon>Acetobacteraceae</taxon>
        <taxon>Neoroseomonas</taxon>
    </lineage>
</organism>
<reference evidence="5" key="1">
    <citation type="submission" date="2020-01" db="EMBL/GenBank/DDBJ databases">
        <authorList>
            <person name="Rat A."/>
        </authorList>
    </citation>
    <scope>NUCLEOTIDE SEQUENCE</scope>
    <source>
        <strain evidence="5">LMG 31228</strain>
    </source>
</reference>
<dbReference type="Pfam" id="PF01209">
    <property type="entry name" value="Ubie_methyltran"/>
    <property type="match status" value="1"/>
</dbReference>
<evidence type="ECO:0000313" key="6">
    <source>
        <dbReference type="Proteomes" id="UP001138709"/>
    </source>
</evidence>
<dbReference type="EMBL" id="JAAEDL010000002">
    <property type="protein sequence ID" value="MBR0679498.1"/>
    <property type="molecule type" value="Genomic_DNA"/>
</dbReference>
<keyword evidence="1" id="KW-0474">Menaquinone biosynthesis</keyword>
<protein>
    <submittedName>
        <fullName evidence="5">Class I SAM-dependent methyltransferase</fullName>
    </submittedName>
</protein>
<name>A0A9X9X712_9PROT</name>
<accession>A0A9X9X712</accession>
<keyword evidence="2 5" id="KW-0489">Methyltransferase</keyword>
<evidence type="ECO:0000256" key="4">
    <source>
        <dbReference type="ARBA" id="ARBA00022691"/>
    </source>
</evidence>
<dbReference type="CDD" id="cd02440">
    <property type="entry name" value="AdoMet_MTases"/>
    <property type="match status" value="1"/>
</dbReference>
<dbReference type="InterPro" id="IPR029063">
    <property type="entry name" value="SAM-dependent_MTases_sf"/>
</dbReference>
<evidence type="ECO:0000256" key="3">
    <source>
        <dbReference type="ARBA" id="ARBA00022679"/>
    </source>
</evidence>
<dbReference type="GO" id="GO:0009234">
    <property type="term" value="P:menaquinone biosynthetic process"/>
    <property type="evidence" value="ECO:0007669"/>
    <property type="project" value="UniProtKB-KW"/>
</dbReference>
<dbReference type="Gene3D" id="3.40.50.150">
    <property type="entry name" value="Vaccinia Virus protein VP39"/>
    <property type="match status" value="1"/>
</dbReference>
<dbReference type="PROSITE" id="PS51608">
    <property type="entry name" value="SAM_MT_UBIE"/>
    <property type="match status" value="1"/>
</dbReference>
<dbReference type="PANTHER" id="PTHR43591:SF24">
    <property type="entry name" value="2-METHOXY-6-POLYPRENYL-1,4-BENZOQUINOL METHYLASE, MITOCHONDRIAL"/>
    <property type="match status" value="1"/>
</dbReference>
<evidence type="ECO:0000313" key="5">
    <source>
        <dbReference type="EMBL" id="MBR0679498.1"/>
    </source>
</evidence>
<keyword evidence="6" id="KW-1185">Reference proteome</keyword>
<dbReference type="AlphaFoldDB" id="A0A9X9X712"/>
<dbReference type="PANTHER" id="PTHR43591">
    <property type="entry name" value="METHYLTRANSFERASE"/>
    <property type="match status" value="1"/>
</dbReference>
<keyword evidence="4" id="KW-0949">S-adenosyl-L-methionine</keyword>
<dbReference type="InterPro" id="IPR004033">
    <property type="entry name" value="UbiE/COQ5_MeTrFase"/>
</dbReference>
<proteinExistence type="predicted"/>
<dbReference type="GO" id="GO:0032259">
    <property type="term" value="P:methylation"/>
    <property type="evidence" value="ECO:0007669"/>
    <property type="project" value="UniProtKB-KW"/>
</dbReference>
<dbReference type="SUPFAM" id="SSF53335">
    <property type="entry name" value="S-adenosyl-L-methionine-dependent methyltransferases"/>
    <property type="match status" value="1"/>
</dbReference>
<comment type="caution">
    <text evidence="5">The sequence shown here is derived from an EMBL/GenBank/DDBJ whole genome shotgun (WGS) entry which is preliminary data.</text>
</comment>
<dbReference type="Proteomes" id="UP001138709">
    <property type="component" value="Unassembled WGS sequence"/>
</dbReference>
<dbReference type="GO" id="GO:0008168">
    <property type="term" value="F:methyltransferase activity"/>
    <property type="evidence" value="ECO:0007669"/>
    <property type="project" value="UniProtKB-KW"/>
</dbReference>